<organism evidence="2 3">
    <name type="scientific">Chryseobacterium shigense</name>
    <dbReference type="NCBI Taxonomy" id="297244"/>
    <lineage>
        <taxon>Bacteria</taxon>
        <taxon>Pseudomonadati</taxon>
        <taxon>Bacteroidota</taxon>
        <taxon>Flavobacteriia</taxon>
        <taxon>Flavobacteriales</taxon>
        <taxon>Weeksellaceae</taxon>
        <taxon>Chryseobacterium group</taxon>
        <taxon>Chryseobacterium</taxon>
    </lineage>
</organism>
<name>A0A841N9R7_9FLAO</name>
<dbReference type="EMBL" id="JACHLC010000001">
    <property type="protein sequence ID" value="MBB6370338.1"/>
    <property type="molecule type" value="Genomic_DNA"/>
</dbReference>
<feature type="transmembrane region" description="Helical" evidence="1">
    <location>
        <begin position="69"/>
        <end position="89"/>
    </location>
</feature>
<dbReference type="Proteomes" id="UP000589738">
    <property type="component" value="Unassembled WGS sequence"/>
</dbReference>
<evidence type="ECO:0000256" key="1">
    <source>
        <dbReference type="SAM" id="Phobius"/>
    </source>
</evidence>
<comment type="caution">
    <text evidence="2">The sequence shown here is derived from an EMBL/GenBank/DDBJ whole genome shotgun (WGS) entry which is preliminary data.</text>
</comment>
<sequence>MLDTIQIGRAAFYKAAFYIDEVSTIIQFTTFAVMMIYILLIINLLTFIIFGWDKKLSIKHKRRIPENTLLGMTFIGGTLGAILGMFIFRHKISKISFLLKFSLVVLVQTGIIYWWWNSGAIQNFI</sequence>
<keyword evidence="1" id="KW-1133">Transmembrane helix</keyword>
<protein>
    <submittedName>
        <fullName evidence="2">Uncharacterized membrane protein YsdA (DUF1294 family)</fullName>
    </submittedName>
</protein>
<feature type="transmembrane region" description="Helical" evidence="1">
    <location>
        <begin position="95"/>
        <end position="116"/>
    </location>
</feature>
<reference evidence="2 3" key="1">
    <citation type="submission" date="2020-08" db="EMBL/GenBank/DDBJ databases">
        <title>Functional genomics of gut bacteria from endangered species of beetles.</title>
        <authorList>
            <person name="Carlos-Shanley C."/>
        </authorList>
    </citation>
    <scope>NUCLEOTIDE SEQUENCE [LARGE SCALE GENOMIC DNA]</scope>
    <source>
        <strain evidence="2 3">S00136</strain>
    </source>
</reference>
<keyword evidence="3" id="KW-1185">Reference proteome</keyword>
<feature type="transmembrane region" description="Helical" evidence="1">
    <location>
        <begin position="25"/>
        <end position="49"/>
    </location>
</feature>
<gene>
    <name evidence="2" type="ORF">HNP36_001391</name>
</gene>
<proteinExistence type="predicted"/>
<dbReference type="AlphaFoldDB" id="A0A841N9R7"/>
<keyword evidence="1" id="KW-0472">Membrane</keyword>
<evidence type="ECO:0000313" key="2">
    <source>
        <dbReference type="EMBL" id="MBB6370338.1"/>
    </source>
</evidence>
<evidence type="ECO:0000313" key="3">
    <source>
        <dbReference type="Proteomes" id="UP000589738"/>
    </source>
</evidence>
<dbReference type="Pfam" id="PF06961">
    <property type="entry name" value="DUF1294"/>
    <property type="match status" value="1"/>
</dbReference>
<dbReference type="RefSeq" id="WP_228456273.1">
    <property type="nucleotide sequence ID" value="NZ_JACHLC010000001.1"/>
</dbReference>
<keyword evidence="1" id="KW-0812">Transmembrane</keyword>
<accession>A0A841N9R7</accession>
<dbReference type="InterPro" id="IPR010718">
    <property type="entry name" value="DUF1294"/>
</dbReference>